<keyword evidence="2" id="KW-1185">Reference proteome</keyword>
<reference evidence="1 2" key="1">
    <citation type="submission" date="2024-04" db="EMBL/GenBank/DDBJ databases">
        <title>Tritrichomonas musculus Genome.</title>
        <authorList>
            <person name="Alves-Ferreira E."/>
            <person name="Grigg M."/>
            <person name="Lorenzi H."/>
            <person name="Galac M."/>
        </authorList>
    </citation>
    <scope>NUCLEOTIDE SEQUENCE [LARGE SCALE GENOMIC DNA]</scope>
    <source>
        <strain evidence="1 2">EAF2021</strain>
    </source>
</reference>
<protein>
    <submittedName>
        <fullName evidence="1">Uncharacterized protein</fullName>
    </submittedName>
</protein>
<organism evidence="1 2">
    <name type="scientific">Tritrichomonas musculus</name>
    <dbReference type="NCBI Taxonomy" id="1915356"/>
    <lineage>
        <taxon>Eukaryota</taxon>
        <taxon>Metamonada</taxon>
        <taxon>Parabasalia</taxon>
        <taxon>Tritrichomonadida</taxon>
        <taxon>Tritrichomonadidae</taxon>
        <taxon>Tritrichomonas</taxon>
    </lineage>
</organism>
<evidence type="ECO:0000313" key="2">
    <source>
        <dbReference type="Proteomes" id="UP001470230"/>
    </source>
</evidence>
<name>A0ABR2K2L7_9EUKA</name>
<gene>
    <name evidence="1" type="ORF">M9Y10_040801</name>
</gene>
<accession>A0ABR2K2L7</accession>
<sequence>MDSSEILVQIENFQKNESSICSEWIEQNNIRDNMDFNKSLVNILTDRNDISLSQKQLVICFMKQYEIHFLDQNDISSILYFLDVPELKHITSSLIVKNFDNSTTFFEFLINLSDKNPSNFLLLLSTYLEVFDFDENLLIILQKILSILQNYIQSESVDFNNHLDSIKCLISLSNSIKSNELLEQIMNFLFNCFMLYQIDDHNFKFFFEILRVRLLLEKINPNKFYQKIYELSEYIIQKGPPNDVIQSSFDYYLSQMIFHSFEFYQNDLSNLPIKKLILILTLFTVNHNNQIETWESSVEDFFSDNEMYLLPKDKRINDDNDSEDQLEENSNFIYKESYELQQFIFLEIIRLGGLQIDQSNILSLAKETCISIIGTTEFPNYQTPLINLSIILFFMNIESIIQINGEIFANSSNNIGIIYFILYCAKKGILLKDISQKIEYFLNQEHEMYKLIVASILIYYNSDDINPILYSECFVQCLNTLGSFYSEKSTGIMNLLILLADFENKPSIVPGFSDKMEQIIECLTSNLVLFQDAYQSTVSMCNLIAHFLRYIPFQSKFLSFFLDFINKLCTKPNYANLGIRLEYAILDCKSAVDSFNEEQIKNFYQLFINQLSSFDLEFIQENTSLITSIILISTFFAKKSIIITIEEWIFKILSLNEIPSKCFDKIAQLTIYLVQNNNSVYRFDILRQLIIRSELLSKIENDNPLLFTTIAILAHLSINNSNDFKLLMESFEFDFSTIMTAIYTAYNSNNILNIADSRIILIMMGIYRDCQVIEKNQNEKMYLAVLNQLNTKKFYEKVFKIIFDNKLDDLYKSSYFDKSDIIFNSELMSCSFSQLLNWLITEPFTPEINKFKTYCYQFLIDKNL</sequence>
<proteinExistence type="predicted"/>
<comment type="caution">
    <text evidence="1">The sequence shown here is derived from an EMBL/GenBank/DDBJ whole genome shotgun (WGS) entry which is preliminary data.</text>
</comment>
<dbReference type="Proteomes" id="UP001470230">
    <property type="component" value="Unassembled WGS sequence"/>
</dbReference>
<evidence type="ECO:0000313" key="1">
    <source>
        <dbReference type="EMBL" id="KAK8885355.1"/>
    </source>
</evidence>
<dbReference type="EMBL" id="JAPFFF010000007">
    <property type="protein sequence ID" value="KAK8885355.1"/>
    <property type="molecule type" value="Genomic_DNA"/>
</dbReference>